<evidence type="ECO:0000256" key="16">
    <source>
        <dbReference type="PIRSR" id="PIRSR600829-2"/>
    </source>
</evidence>
<dbReference type="RefSeq" id="WP_100677410.1">
    <property type="nucleotide sequence ID" value="NZ_JAJUJS010000063.1"/>
</dbReference>
<feature type="binding site" evidence="17">
    <location>
        <position position="18"/>
    </location>
    <ligand>
        <name>ATP</name>
        <dbReference type="ChEBI" id="CHEBI:30616"/>
    </ligand>
</feature>
<feature type="transmembrane region" description="Helical" evidence="19">
    <location>
        <begin position="98"/>
        <end position="119"/>
    </location>
</feature>
<keyword evidence="8 20" id="KW-0418">Kinase</keyword>
<dbReference type="CDD" id="cd14265">
    <property type="entry name" value="UDPK_IM_like"/>
    <property type="match status" value="1"/>
</dbReference>
<evidence type="ECO:0000313" key="21">
    <source>
        <dbReference type="Proteomes" id="UP000231960"/>
    </source>
</evidence>
<feature type="binding site" evidence="16">
    <location>
        <position position="71"/>
    </location>
    <ligand>
        <name>substrate</name>
    </ligand>
</feature>
<evidence type="ECO:0000256" key="10">
    <source>
        <dbReference type="ARBA" id="ARBA00022989"/>
    </source>
</evidence>
<dbReference type="Proteomes" id="UP000231960">
    <property type="component" value="Unassembled WGS sequence"/>
</dbReference>
<evidence type="ECO:0000256" key="13">
    <source>
        <dbReference type="ARBA" id="ARBA00023209"/>
    </source>
</evidence>
<proteinExistence type="inferred from homology"/>
<feature type="binding site" evidence="17">
    <location>
        <position position="78"/>
    </location>
    <ligand>
        <name>ATP</name>
        <dbReference type="ChEBI" id="CHEBI:30616"/>
    </ligand>
</feature>
<dbReference type="InterPro" id="IPR000829">
    <property type="entry name" value="DAGK"/>
</dbReference>
<dbReference type="GO" id="GO:0016301">
    <property type="term" value="F:kinase activity"/>
    <property type="evidence" value="ECO:0007669"/>
    <property type="project" value="UniProtKB-KW"/>
</dbReference>
<dbReference type="GO" id="GO:0008654">
    <property type="term" value="P:phospholipid biosynthetic process"/>
    <property type="evidence" value="ECO:0007669"/>
    <property type="project" value="UniProtKB-KW"/>
</dbReference>
<keyword evidence="4" id="KW-0444">Lipid biosynthesis</keyword>
<feature type="binding site" evidence="18">
    <location>
        <position position="78"/>
    </location>
    <ligand>
        <name>a divalent metal cation</name>
        <dbReference type="ChEBI" id="CHEBI:60240"/>
    </ligand>
</feature>
<accession>A0A2M9R4S2</accession>
<evidence type="ECO:0000313" key="20">
    <source>
        <dbReference type="EMBL" id="PJR03842.1"/>
    </source>
</evidence>
<dbReference type="Gene3D" id="1.10.287.3610">
    <property type="match status" value="1"/>
</dbReference>
<dbReference type="PANTHER" id="PTHR34299">
    <property type="entry name" value="DIACYLGLYCEROL KINASE"/>
    <property type="match status" value="1"/>
</dbReference>
<evidence type="ECO:0000256" key="8">
    <source>
        <dbReference type="ARBA" id="ARBA00022777"/>
    </source>
</evidence>
<dbReference type="AlphaFoldDB" id="A0A2M9R4S2"/>
<evidence type="ECO:0000256" key="15">
    <source>
        <dbReference type="PIRSR" id="PIRSR600829-1"/>
    </source>
</evidence>
<dbReference type="PANTHER" id="PTHR34299:SF1">
    <property type="entry name" value="DIACYLGLYCEROL KINASE"/>
    <property type="match status" value="1"/>
</dbReference>
<dbReference type="EMBL" id="NIPO01000001">
    <property type="protein sequence ID" value="PJR03842.1"/>
    <property type="molecule type" value="Genomic_DNA"/>
</dbReference>
<keyword evidence="3" id="KW-1003">Cell membrane</keyword>
<keyword evidence="14" id="KW-1208">Phospholipid metabolism</keyword>
<dbReference type="GO" id="GO:0046872">
    <property type="term" value="F:metal ion binding"/>
    <property type="evidence" value="ECO:0007669"/>
    <property type="project" value="UniProtKB-KW"/>
</dbReference>
<evidence type="ECO:0000256" key="1">
    <source>
        <dbReference type="ARBA" id="ARBA00004651"/>
    </source>
</evidence>
<evidence type="ECO:0000256" key="7">
    <source>
        <dbReference type="ARBA" id="ARBA00022741"/>
    </source>
</evidence>
<gene>
    <name evidence="20" type="ORF">CDL10_04375</name>
</gene>
<keyword evidence="18" id="KW-0460">Magnesium</keyword>
<evidence type="ECO:0000256" key="19">
    <source>
        <dbReference type="SAM" id="Phobius"/>
    </source>
</evidence>
<evidence type="ECO:0000256" key="14">
    <source>
        <dbReference type="ARBA" id="ARBA00023264"/>
    </source>
</evidence>
<feature type="binding site" evidence="17">
    <location>
        <begin position="96"/>
        <end position="97"/>
    </location>
    <ligand>
        <name>ATP</name>
        <dbReference type="ChEBI" id="CHEBI:30616"/>
    </ligand>
</feature>
<reference evidence="20 21" key="1">
    <citation type="submission" date="2017-06" db="EMBL/GenBank/DDBJ databases">
        <title>Description of Avrilella dinanensis gen. nov. sp. nov.</title>
        <authorList>
            <person name="Leyer C."/>
            <person name="Sassi M."/>
            <person name="Minet J."/>
            <person name="Kayal S."/>
            <person name="Cattoir V."/>
        </authorList>
    </citation>
    <scope>NUCLEOTIDE SEQUENCE [LARGE SCALE GENOMIC DNA]</scope>
    <source>
        <strain evidence="20 21">UR159</strain>
    </source>
</reference>
<comment type="similarity">
    <text evidence="2">Belongs to the bacterial diacylglycerol kinase family.</text>
</comment>
<evidence type="ECO:0000256" key="5">
    <source>
        <dbReference type="ARBA" id="ARBA00022679"/>
    </source>
</evidence>
<feature type="transmembrane region" description="Helical" evidence="19">
    <location>
        <begin position="57"/>
        <end position="77"/>
    </location>
</feature>
<evidence type="ECO:0000256" key="18">
    <source>
        <dbReference type="PIRSR" id="PIRSR600829-4"/>
    </source>
</evidence>
<keyword evidence="6 19" id="KW-0812">Transmembrane</keyword>
<evidence type="ECO:0000256" key="4">
    <source>
        <dbReference type="ARBA" id="ARBA00022516"/>
    </source>
</evidence>
<evidence type="ECO:0000256" key="2">
    <source>
        <dbReference type="ARBA" id="ARBA00005967"/>
    </source>
</evidence>
<feature type="binding site" evidence="18">
    <location>
        <position position="30"/>
    </location>
    <ligand>
        <name>a divalent metal cation</name>
        <dbReference type="ChEBI" id="CHEBI:60240"/>
    </ligand>
</feature>
<dbReference type="OrthoDB" id="1493837at2"/>
<keyword evidence="18" id="KW-0479">Metal-binding</keyword>
<keyword evidence="7 17" id="KW-0547">Nucleotide-binding</keyword>
<protein>
    <submittedName>
        <fullName evidence="20">Diacylglycerol kinase</fullName>
    </submittedName>
</protein>
<feature type="active site" description="Proton acceptor" evidence="15">
    <location>
        <position position="71"/>
    </location>
</feature>
<evidence type="ECO:0000256" key="11">
    <source>
        <dbReference type="ARBA" id="ARBA00023098"/>
    </source>
</evidence>
<comment type="subcellular location">
    <subcellularLocation>
        <location evidence="1">Cell membrane</location>
        <topology evidence="1">Multi-pass membrane protein</topology>
    </subcellularLocation>
</comment>
<evidence type="ECO:0000256" key="9">
    <source>
        <dbReference type="ARBA" id="ARBA00022840"/>
    </source>
</evidence>
<keyword evidence="11" id="KW-0443">Lipid metabolism</keyword>
<dbReference type="GO" id="GO:0005886">
    <property type="term" value="C:plasma membrane"/>
    <property type="evidence" value="ECO:0007669"/>
    <property type="project" value="UniProtKB-SubCell"/>
</dbReference>
<dbReference type="Pfam" id="PF01219">
    <property type="entry name" value="DAGK_prokar"/>
    <property type="match status" value="1"/>
</dbReference>
<organism evidence="20 21">
    <name type="scientific">Avrilella dinanensis</name>
    <dbReference type="NCBI Taxonomy" id="2008672"/>
    <lineage>
        <taxon>Bacteria</taxon>
        <taxon>Pseudomonadati</taxon>
        <taxon>Bacteroidota</taxon>
        <taxon>Flavobacteriia</taxon>
        <taxon>Flavobacteriales</taxon>
        <taxon>Flavobacteriaceae</taxon>
        <taxon>Avrilella</taxon>
    </lineage>
</organism>
<sequence>MEQKKVSFFVGRLRSLKYAMVGLYKLCTTEDSIISQLSIGALVMIAGWYFDISRTEWLFQIMALGLVLAVEGLNTAVEKTADFIHPDYHKKIGFIKDISAGAVTFAALTAVAIGLFIYLPKIFNF</sequence>
<keyword evidence="9 17" id="KW-0067">ATP-binding</keyword>
<comment type="cofactor">
    <cofactor evidence="18">
        <name>Mg(2+)</name>
        <dbReference type="ChEBI" id="CHEBI:18420"/>
    </cofactor>
    <text evidence="18">Mn(2+), Zn(2+), Cd(2+) and Co(2+) support activity to lesser extents.</text>
</comment>
<keyword evidence="10 19" id="KW-1133">Transmembrane helix</keyword>
<dbReference type="GO" id="GO:0005524">
    <property type="term" value="F:ATP binding"/>
    <property type="evidence" value="ECO:0007669"/>
    <property type="project" value="UniProtKB-KW"/>
</dbReference>
<keyword evidence="12 19" id="KW-0472">Membrane</keyword>
<name>A0A2M9R4S2_9FLAO</name>
<evidence type="ECO:0000256" key="17">
    <source>
        <dbReference type="PIRSR" id="PIRSR600829-3"/>
    </source>
</evidence>
<feature type="binding site" evidence="17">
    <location>
        <position position="30"/>
    </location>
    <ligand>
        <name>ATP</name>
        <dbReference type="ChEBI" id="CHEBI:30616"/>
    </ligand>
</feature>
<dbReference type="InterPro" id="IPR036945">
    <property type="entry name" value="DAGK_sf"/>
</dbReference>
<keyword evidence="21" id="KW-1185">Reference proteome</keyword>
<keyword evidence="13" id="KW-0594">Phospholipid biosynthesis</keyword>
<comment type="caution">
    <text evidence="20">The sequence shown here is derived from an EMBL/GenBank/DDBJ whole genome shotgun (WGS) entry which is preliminary data.</text>
</comment>
<evidence type="ECO:0000256" key="3">
    <source>
        <dbReference type="ARBA" id="ARBA00022475"/>
    </source>
</evidence>
<evidence type="ECO:0000256" key="12">
    <source>
        <dbReference type="ARBA" id="ARBA00023136"/>
    </source>
</evidence>
<keyword evidence="5" id="KW-0808">Transferase</keyword>
<dbReference type="InterPro" id="IPR033717">
    <property type="entry name" value="UDPK"/>
</dbReference>
<evidence type="ECO:0000256" key="6">
    <source>
        <dbReference type="ARBA" id="ARBA00022692"/>
    </source>
</evidence>